<feature type="transmembrane region" description="Helical" evidence="1">
    <location>
        <begin position="234"/>
        <end position="255"/>
    </location>
</feature>
<organism evidence="2 3">
    <name type="scientific">Qipengyuania gaetbuli</name>
    <dbReference type="NCBI Taxonomy" id="266952"/>
    <lineage>
        <taxon>Bacteria</taxon>
        <taxon>Pseudomonadati</taxon>
        <taxon>Pseudomonadota</taxon>
        <taxon>Alphaproteobacteria</taxon>
        <taxon>Sphingomonadales</taxon>
        <taxon>Erythrobacteraceae</taxon>
        <taxon>Qipengyuania</taxon>
    </lineage>
</organism>
<keyword evidence="1" id="KW-1133">Transmembrane helix</keyword>
<keyword evidence="1" id="KW-0472">Membrane</keyword>
<gene>
    <name evidence="2" type="ORF">GRI42_03925</name>
</gene>
<evidence type="ECO:0000313" key="3">
    <source>
        <dbReference type="Proteomes" id="UP000444185"/>
    </source>
</evidence>
<comment type="caution">
    <text evidence="2">The sequence shown here is derived from an EMBL/GenBank/DDBJ whole genome shotgun (WGS) entry which is preliminary data.</text>
</comment>
<evidence type="ECO:0000313" key="2">
    <source>
        <dbReference type="EMBL" id="MXO50452.1"/>
    </source>
</evidence>
<keyword evidence="3" id="KW-1185">Reference proteome</keyword>
<sequence length="363" mass="39238">MIERQLDLALSLGCEAVACLADGIGREVIELQHRAEKAGARFIAVREPAKLSGLVTANDELLVIASGVLPEPAAVERLLAKPAVVAFPADVAVPLGFERIDPEFAWTGVVLTRGNLVERLTELPPDIDVPSSLMRLALQTGTQLVPAERRLLDDGDWTIDATPEELKARETRWIEAQREKIPFNAPGIAVAERAGTRLARDIVGRKSEAAPAIVSGVFAASAGIAGWLEMPALGFGFLAVAAFFARVGLVIERIASKGDTGAKRGSFVKLLQHLSDPLVIYLMYAASSQESDWVRLFVPAMLVGLLRLGEWHGNEDWRRTYADRILLSTILCAAAFFGVSAEVGAFIALLVLISRFLAPFRQP</sequence>
<dbReference type="EMBL" id="WTYF01000004">
    <property type="protein sequence ID" value="MXO50452.1"/>
    <property type="molecule type" value="Genomic_DNA"/>
</dbReference>
<dbReference type="AlphaFoldDB" id="A0A844Y011"/>
<protein>
    <submittedName>
        <fullName evidence="2">Uncharacterized protein</fullName>
    </submittedName>
</protein>
<dbReference type="OrthoDB" id="8477220at2"/>
<dbReference type="Proteomes" id="UP000444185">
    <property type="component" value="Unassembled WGS sequence"/>
</dbReference>
<keyword evidence="1" id="KW-0812">Transmembrane</keyword>
<name>A0A844Y011_9SPHN</name>
<reference evidence="2 3" key="1">
    <citation type="submission" date="2019-12" db="EMBL/GenBank/DDBJ databases">
        <title>Genomic-based taxomic classification of the family Erythrobacteraceae.</title>
        <authorList>
            <person name="Xu L."/>
        </authorList>
    </citation>
    <scope>NUCLEOTIDE SEQUENCE [LARGE SCALE GENOMIC DNA]</scope>
    <source>
        <strain evidence="2 3">DSM 16225</strain>
    </source>
</reference>
<proteinExistence type="predicted"/>
<dbReference type="RefSeq" id="WP_160607047.1">
    <property type="nucleotide sequence ID" value="NZ_WTYF01000004.1"/>
</dbReference>
<accession>A0A844Y011</accession>
<feature type="transmembrane region" description="Helical" evidence="1">
    <location>
        <begin position="325"/>
        <end position="353"/>
    </location>
</feature>
<evidence type="ECO:0000256" key="1">
    <source>
        <dbReference type="SAM" id="Phobius"/>
    </source>
</evidence>